<keyword evidence="1" id="KW-1133">Transmembrane helix</keyword>
<name>A0AAX1EIE6_9GAMM</name>
<dbReference type="Pfam" id="PF03334">
    <property type="entry name" value="PhaG_MnhG_YufB"/>
    <property type="match status" value="1"/>
</dbReference>
<keyword evidence="1" id="KW-0472">Membrane</keyword>
<dbReference type="AlphaFoldDB" id="A0AAX1EIE6"/>
<dbReference type="Proteomes" id="UP000295517">
    <property type="component" value="Chromosome"/>
</dbReference>
<evidence type="ECO:0000313" key="3">
    <source>
        <dbReference type="Proteomes" id="UP000295517"/>
    </source>
</evidence>
<dbReference type="GO" id="GO:0015385">
    <property type="term" value="F:sodium:proton antiporter activity"/>
    <property type="evidence" value="ECO:0007669"/>
    <property type="project" value="TreeGrafter"/>
</dbReference>
<dbReference type="EMBL" id="CP038254">
    <property type="protein sequence ID" value="QBR84871.1"/>
    <property type="molecule type" value="Genomic_DNA"/>
</dbReference>
<feature type="transmembrane region" description="Helical" evidence="1">
    <location>
        <begin position="61"/>
        <end position="82"/>
    </location>
</feature>
<evidence type="ECO:0000313" key="2">
    <source>
        <dbReference type="EMBL" id="QBR84871.1"/>
    </source>
</evidence>
<gene>
    <name evidence="2" type="ORF">E3983_11215</name>
</gene>
<feature type="transmembrane region" description="Helical" evidence="1">
    <location>
        <begin position="6"/>
        <end position="24"/>
    </location>
</feature>
<protein>
    <submittedName>
        <fullName evidence="2">Monovalent cation/H(+) antiporter subunit G</fullName>
    </submittedName>
</protein>
<proteinExistence type="predicted"/>
<dbReference type="NCBIfam" id="TIGR01300">
    <property type="entry name" value="CPA3_mnhG_phaG"/>
    <property type="match status" value="1"/>
</dbReference>
<dbReference type="PANTHER" id="PTHR34703:SF1">
    <property type="entry name" value="ANTIPORTER SUBUNIT MNHG2-RELATED"/>
    <property type="match status" value="1"/>
</dbReference>
<dbReference type="PANTHER" id="PTHR34703">
    <property type="entry name" value="ANTIPORTER SUBUNIT MNHG2-RELATED"/>
    <property type="match status" value="1"/>
</dbReference>
<dbReference type="InterPro" id="IPR005133">
    <property type="entry name" value="PhaG_MnhG_YufB"/>
</dbReference>
<evidence type="ECO:0000256" key="1">
    <source>
        <dbReference type="SAM" id="Phobius"/>
    </source>
</evidence>
<keyword evidence="1" id="KW-0812">Transmembrane</keyword>
<organism evidence="2 3">
    <name type="scientific">Legionella israelensis</name>
    <dbReference type="NCBI Taxonomy" id="454"/>
    <lineage>
        <taxon>Bacteria</taxon>
        <taxon>Pseudomonadati</taxon>
        <taxon>Pseudomonadota</taxon>
        <taxon>Gammaproteobacteria</taxon>
        <taxon>Legionellales</taxon>
        <taxon>Legionellaceae</taxon>
        <taxon>Legionella</taxon>
    </lineage>
</organism>
<sequence length="107" mass="11885">MKVVSDVFLLTGAIFIFIAALGIMRMPDLFLRMHAAAKAGTLGVSLMLIAEAIHFSSWSVILKVIMVIIFLFLSAPVGFHLIGRASYRHGVFLDQATKKEEKTENYK</sequence>
<accession>A0AAX1EIE6</accession>
<reference evidence="2 3" key="1">
    <citation type="submission" date="2019-03" db="EMBL/GenBank/DDBJ databases">
        <title>Diverse conjugative elements silence natural transformation in Legionella species.</title>
        <authorList>
            <person name="Durieux I."/>
            <person name="Ginevra C."/>
            <person name="Attaiech L."/>
            <person name="Picq K."/>
            <person name="Juan P.A."/>
            <person name="Jarraud S."/>
            <person name="Charpentier X."/>
        </authorList>
    </citation>
    <scope>NUCLEOTIDE SEQUENCE [LARGE SCALE GENOMIC DNA]</scope>
    <source>
        <strain evidence="2 3">HL-0427-4011</strain>
    </source>
</reference>
<dbReference type="NCBIfam" id="NF009314">
    <property type="entry name" value="PRK12674.1-2"/>
    <property type="match status" value="1"/>
</dbReference>